<feature type="region of interest" description="Disordered" evidence="1">
    <location>
        <begin position="1"/>
        <end position="87"/>
    </location>
</feature>
<feature type="compositionally biased region" description="Low complexity" evidence="1">
    <location>
        <begin position="145"/>
        <end position="157"/>
    </location>
</feature>
<evidence type="ECO:0000313" key="2">
    <source>
        <dbReference type="EMBL" id="PSN60049.1"/>
    </source>
</evidence>
<protein>
    <submittedName>
        <fullName evidence="2">Uncharacterized protein</fullName>
    </submittedName>
</protein>
<proteinExistence type="predicted"/>
<feature type="compositionally biased region" description="Polar residues" evidence="1">
    <location>
        <begin position="212"/>
        <end position="223"/>
    </location>
</feature>
<feature type="compositionally biased region" description="Basic and acidic residues" evidence="1">
    <location>
        <begin position="9"/>
        <end position="20"/>
    </location>
</feature>
<organism evidence="2 3">
    <name type="scientific">Corynespora cassiicola Philippines</name>
    <dbReference type="NCBI Taxonomy" id="1448308"/>
    <lineage>
        <taxon>Eukaryota</taxon>
        <taxon>Fungi</taxon>
        <taxon>Dikarya</taxon>
        <taxon>Ascomycota</taxon>
        <taxon>Pezizomycotina</taxon>
        <taxon>Dothideomycetes</taxon>
        <taxon>Pleosporomycetidae</taxon>
        <taxon>Pleosporales</taxon>
        <taxon>Corynesporascaceae</taxon>
        <taxon>Corynespora</taxon>
    </lineage>
</organism>
<accession>A0A2T2N3U3</accession>
<evidence type="ECO:0000313" key="3">
    <source>
        <dbReference type="Proteomes" id="UP000240883"/>
    </source>
</evidence>
<feature type="compositionally biased region" description="Pro residues" evidence="1">
    <location>
        <begin position="77"/>
        <end position="86"/>
    </location>
</feature>
<feature type="compositionally biased region" description="Pro residues" evidence="1">
    <location>
        <begin position="181"/>
        <end position="190"/>
    </location>
</feature>
<sequence>SIELACSSDKGDNSGTERRLTLNRPAPKSLPRASQELSGRAPHHDAASRTSAHTTATARPRCPRGTPDCARRDSSLRPPPTSPARRPPLLRLALCLPVCVPACLRACVPACLPTTAAAAAYPSRGATSKPSSTSPSQSPPPTSPSLPSLPSLPSSRSLPHRHLVSGGASHTCCGTPSRCATPPPPAPWPRPGRLDAAELSLKAPSGGDVHSTAWSAGPSQPCP</sequence>
<keyword evidence="3" id="KW-1185">Reference proteome</keyword>
<dbReference type="AlphaFoldDB" id="A0A2T2N3U3"/>
<feature type="compositionally biased region" description="Low complexity" evidence="1">
    <location>
        <begin position="48"/>
        <end position="59"/>
    </location>
</feature>
<evidence type="ECO:0000256" key="1">
    <source>
        <dbReference type="SAM" id="MobiDB-lite"/>
    </source>
</evidence>
<feature type="non-terminal residue" evidence="2">
    <location>
        <position position="1"/>
    </location>
</feature>
<dbReference type="EMBL" id="KZ678151">
    <property type="protein sequence ID" value="PSN60049.1"/>
    <property type="molecule type" value="Genomic_DNA"/>
</dbReference>
<feature type="compositionally biased region" description="Low complexity" evidence="1">
    <location>
        <begin position="127"/>
        <end position="136"/>
    </location>
</feature>
<dbReference type="Proteomes" id="UP000240883">
    <property type="component" value="Unassembled WGS sequence"/>
</dbReference>
<name>A0A2T2N3U3_CORCC</name>
<reference evidence="2 3" key="1">
    <citation type="journal article" date="2018" name="Front. Microbiol.">
        <title>Genome-Wide Analysis of Corynespora cassiicola Leaf Fall Disease Putative Effectors.</title>
        <authorList>
            <person name="Lopez D."/>
            <person name="Ribeiro S."/>
            <person name="Label P."/>
            <person name="Fumanal B."/>
            <person name="Venisse J.S."/>
            <person name="Kohler A."/>
            <person name="de Oliveira R.R."/>
            <person name="Labutti K."/>
            <person name="Lipzen A."/>
            <person name="Lail K."/>
            <person name="Bauer D."/>
            <person name="Ohm R.A."/>
            <person name="Barry K.W."/>
            <person name="Spatafora J."/>
            <person name="Grigoriev I.V."/>
            <person name="Martin F.M."/>
            <person name="Pujade-Renaud V."/>
        </authorList>
    </citation>
    <scope>NUCLEOTIDE SEQUENCE [LARGE SCALE GENOMIC DNA]</scope>
    <source>
        <strain evidence="2 3">Philippines</strain>
    </source>
</reference>
<gene>
    <name evidence="2" type="ORF">BS50DRAFT_656230</name>
</gene>
<feature type="region of interest" description="Disordered" evidence="1">
    <location>
        <begin position="123"/>
        <end position="223"/>
    </location>
</feature>